<dbReference type="GeneID" id="17286749"/>
<accession>A0A0D3L0E4</accession>
<reference evidence="4" key="1">
    <citation type="journal article" date="2013" name="Nature">
        <title>Pan genome of the phytoplankton Emiliania underpins its global distribution.</title>
        <authorList>
            <person name="Read B.A."/>
            <person name="Kegel J."/>
            <person name="Klute M.J."/>
            <person name="Kuo A."/>
            <person name="Lefebvre S.C."/>
            <person name="Maumus F."/>
            <person name="Mayer C."/>
            <person name="Miller J."/>
            <person name="Monier A."/>
            <person name="Salamov A."/>
            <person name="Young J."/>
            <person name="Aguilar M."/>
            <person name="Claverie J.M."/>
            <person name="Frickenhaus S."/>
            <person name="Gonzalez K."/>
            <person name="Herman E.K."/>
            <person name="Lin Y.C."/>
            <person name="Napier J."/>
            <person name="Ogata H."/>
            <person name="Sarno A.F."/>
            <person name="Shmutz J."/>
            <person name="Schroeder D."/>
            <person name="de Vargas C."/>
            <person name="Verret F."/>
            <person name="von Dassow P."/>
            <person name="Valentin K."/>
            <person name="Van de Peer Y."/>
            <person name="Wheeler G."/>
            <person name="Dacks J.B."/>
            <person name="Delwiche C.F."/>
            <person name="Dyhrman S.T."/>
            <person name="Glockner G."/>
            <person name="John U."/>
            <person name="Richards T."/>
            <person name="Worden A.Z."/>
            <person name="Zhang X."/>
            <person name="Grigoriev I.V."/>
            <person name="Allen A.E."/>
            <person name="Bidle K."/>
            <person name="Borodovsky M."/>
            <person name="Bowler C."/>
            <person name="Brownlee C."/>
            <person name="Cock J.M."/>
            <person name="Elias M."/>
            <person name="Gladyshev V.N."/>
            <person name="Groth M."/>
            <person name="Guda C."/>
            <person name="Hadaegh A."/>
            <person name="Iglesias-Rodriguez M.D."/>
            <person name="Jenkins J."/>
            <person name="Jones B.M."/>
            <person name="Lawson T."/>
            <person name="Leese F."/>
            <person name="Lindquist E."/>
            <person name="Lobanov A."/>
            <person name="Lomsadze A."/>
            <person name="Malik S.B."/>
            <person name="Marsh M.E."/>
            <person name="Mackinder L."/>
            <person name="Mock T."/>
            <person name="Mueller-Roeber B."/>
            <person name="Pagarete A."/>
            <person name="Parker M."/>
            <person name="Probert I."/>
            <person name="Quesneville H."/>
            <person name="Raines C."/>
            <person name="Rensing S.A."/>
            <person name="Riano-Pachon D.M."/>
            <person name="Richier S."/>
            <person name="Rokitta S."/>
            <person name="Shiraiwa Y."/>
            <person name="Soanes D.M."/>
            <person name="van der Giezen M."/>
            <person name="Wahlund T.M."/>
            <person name="Williams B."/>
            <person name="Wilson W."/>
            <person name="Wolfe G."/>
            <person name="Wurch L.L."/>
        </authorList>
    </citation>
    <scope>NUCLEOTIDE SEQUENCE</scope>
</reference>
<feature type="compositionally biased region" description="Low complexity" evidence="1">
    <location>
        <begin position="380"/>
        <end position="393"/>
    </location>
</feature>
<dbReference type="HOGENOM" id="CLU_614573_0_0_1"/>
<name>A0A0D3L0E4_EMIH1</name>
<dbReference type="Proteomes" id="UP000013827">
    <property type="component" value="Unassembled WGS sequence"/>
</dbReference>
<dbReference type="InterPro" id="IPR001810">
    <property type="entry name" value="F-box_dom"/>
</dbReference>
<dbReference type="SUPFAM" id="SSF81383">
    <property type="entry name" value="F-box domain"/>
    <property type="match status" value="1"/>
</dbReference>
<dbReference type="InterPro" id="IPR036047">
    <property type="entry name" value="F-box-like_dom_sf"/>
</dbReference>
<evidence type="ECO:0000256" key="1">
    <source>
        <dbReference type="SAM" id="MobiDB-lite"/>
    </source>
</evidence>
<evidence type="ECO:0000259" key="2">
    <source>
        <dbReference type="Pfam" id="PF12937"/>
    </source>
</evidence>
<feature type="region of interest" description="Disordered" evidence="1">
    <location>
        <begin position="373"/>
        <end position="397"/>
    </location>
</feature>
<keyword evidence="4" id="KW-1185">Reference proteome</keyword>
<organism evidence="3 4">
    <name type="scientific">Emiliania huxleyi (strain CCMP1516)</name>
    <dbReference type="NCBI Taxonomy" id="280463"/>
    <lineage>
        <taxon>Eukaryota</taxon>
        <taxon>Haptista</taxon>
        <taxon>Haptophyta</taxon>
        <taxon>Prymnesiophyceae</taxon>
        <taxon>Isochrysidales</taxon>
        <taxon>Noelaerhabdaceae</taxon>
        <taxon>Emiliania</taxon>
    </lineage>
</organism>
<evidence type="ECO:0000313" key="3">
    <source>
        <dbReference type="EnsemblProtists" id="EOD41479"/>
    </source>
</evidence>
<dbReference type="KEGG" id="ehx:EMIHUDRAFT_94761"/>
<dbReference type="PaxDb" id="2903-EOD41479"/>
<dbReference type="EnsemblProtists" id="EOD41479">
    <property type="protein sequence ID" value="EOD41479"/>
    <property type="gene ID" value="EMIHUDRAFT_94761"/>
</dbReference>
<dbReference type="RefSeq" id="XP_005793908.1">
    <property type="nucleotide sequence ID" value="XM_005793851.1"/>
</dbReference>
<feature type="domain" description="F-box" evidence="2">
    <location>
        <begin position="11"/>
        <end position="46"/>
    </location>
</feature>
<proteinExistence type="predicted"/>
<dbReference type="Gene3D" id="1.20.1280.50">
    <property type="match status" value="1"/>
</dbReference>
<sequence length="446" mass="46686">MSDSLAVPSLPTLPTELQACVLSLLPARSLCCAACCCSAWQAAAPDLARERLRRLLRPDRAGSVDGCPCLLPALHAAEQLRASVGPWPADRGWRDEWPALRLAQARLLAASKGEESLASLEEKMRLMGGLGAVRAFFAPGNGGSVETEAAHSYAGSLAWKAEAGWPAERAVEVSLLASRCAGALTRSILERRGEHAASCWTLCLALWERGWRQPEQPAHAGDAAAPCSYAALGGEFGLATADPAWEALRAPGARPGLSLVARNVAFAMEANGASFPARGDGAGRGFCVPVTGQGRVTYELVDSDVACFHASRPAADAAADAAAGWAAEAAAAEASEQAAEAAEWAEAAEQAAAAVAANEVAEMAAEVRAATAVEERGGERPPAVARARPSPRAGPRRELVGTDDAIWRLPPFARVTLVGIRPRGAWCAYSRGRPIQQRCFDVVVEF</sequence>
<dbReference type="Pfam" id="PF12937">
    <property type="entry name" value="F-box-like"/>
    <property type="match status" value="1"/>
</dbReference>
<protein>
    <recommendedName>
        <fullName evidence="2">F-box domain-containing protein</fullName>
    </recommendedName>
</protein>
<reference evidence="3" key="2">
    <citation type="submission" date="2024-10" db="UniProtKB">
        <authorList>
            <consortium name="EnsemblProtists"/>
        </authorList>
    </citation>
    <scope>IDENTIFICATION</scope>
</reference>
<evidence type="ECO:0000313" key="4">
    <source>
        <dbReference type="Proteomes" id="UP000013827"/>
    </source>
</evidence>
<dbReference type="AlphaFoldDB" id="A0A0D3L0E4"/>